<dbReference type="Proteomes" id="UP000232673">
    <property type="component" value="Unassembled WGS sequence"/>
</dbReference>
<keyword evidence="1" id="KW-0812">Transmembrane</keyword>
<sequence>MNEEILRKESWNKALQSFGKAYIFSQRAEFYKKWIRSLTWLGIIIPLMIGGIAMGYGYNSSILDIALSITIPVITLQLGISAFALVNNWSDYLSYSLEATNDYNSLSESFKKIAINPPKDSYEHQKLYDILETKYSLRMQQDSKYGLKDRELRRGMRSGLREFQRECVACRETPLSMQSTSCQICGNFTRNLIQRIFYHG</sequence>
<proteinExistence type="predicted"/>
<evidence type="ECO:0000256" key="1">
    <source>
        <dbReference type="SAM" id="Phobius"/>
    </source>
</evidence>
<dbReference type="NCBIfam" id="TIGR04402">
    <property type="entry name" value="mob_CxxC_CxxC"/>
    <property type="match status" value="1"/>
</dbReference>
<dbReference type="AlphaFoldDB" id="A0A2N0U4A0"/>
<evidence type="ECO:0000313" key="2">
    <source>
        <dbReference type="EMBL" id="PKD21814.1"/>
    </source>
</evidence>
<reference evidence="2 3" key="1">
    <citation type="submission" date="2015-10" db="EMBL/GenBank/DDBJ databases">
        <title>Draft genome sequence of Salegentibacter salinarum KCTC 12975.</title>
        <authorList>
            <person name="Lin W."/>
            <person name="Zheng Q."/>
        </authorList>
    </citation>
    <scope>NUCLEOTIDE SEQUENCE [LARGE SCALE GENOMIC DNA]</scope>
    <source>
        <strain evidence="2 3">KCTC 12975</strain>
    </source>
</reference>
<feature type="transmembrane region" description="Helical" evidence="1">
    <location>
        <begin position="65"/>
        <end position="86"/>
    </location>
</feature>
<gene>
    <name evidence="2" type="ORF">APR41_02205</name>
</gene>
<feature type="transmembrane region" description="Helical" evidence="1">
    <location>
        <begin position="38"/>
        <end position="59"/>
    </location>
</feature>
<keyword evidence="1" id="KW-0472">Membrane</keyword>
<dbReference type="EMBL" id="LKTS01000001">
    <property type="protein sequence ID" value="PKD21814.1"/>
    <property type="molecule type" value="Genomic_DNA"/>
</dbReference>
<accession>A0A2N0U4A0</accession>
<protein>
    <recommendedName>
        <fullName evidence="4">SMODS and SLOG-associating 2TM effector domain-containing protein</fullName>
    </recommendedName>
</protein>
<evidence type="ECO:0000313" key="3">
    <source>
        <dbReference type="Proteomes" id="UP000232673"/>
    </source>
</evidence>
<dbReference type="RefSeq" id="WP_079711283.1">
    <property type="nucleotide sequence ID" value="NZ_FUZC01000001.1"/>
</dbReference>
<comment type="caution">
    <text evidence="2">The sequence shown here is derived from an EMBL/GenBank/DDBJ whole genome shotgun (WGS) entry which is preliminary data.</text>
</comment>
<name>A0A2N0U4A0_9FLAO</name>
<keyword evidence="3" id="KW-1185">Reference proteome</keyword>
<keyword evidence="1" id="KW-1133">Transmembrane helix</keyword>
<organism evidence="2 3">
    <name type="scientific">Salegentibacter salinarum</name>
    <dbReference type="NCBI Taxonomy" id="447422"/>
    <lineage>
        <taxon>Bacteria</taxon>
        <taxon>Pseudomonadati</taxon>
        <taxon>Bacteroidota</taxon>
        <taxon>Flavobacteriia</taxon>
        <taxon>Flavobacteriales</taxon>
        <taxon>Flavobacteriaceae</taxon>
        <taxon>Salegentibacter</taxon>
    </lineage>
</organism>
<dbReference type="InterPro" id="IPR030914">
    <property type="entry name" value="Mob_CxxC_CxxC"/>
</dbReference>
<evidence type="ECO:0008006" key="4">
    <source>
        <dbReference type="Google" id="ProtNLM"/>
    </source>
</evidence>
<dbReference type="OrthoDB" id="1437065at2"/>